<keyword evidence="4" id="KW-1185">Reference proteome</keyword>
<keyword evidence="1" id="KW-0521">NADP</keyword>
<dbReference type="RefSeq" id="WP_123045075.1">
    <property type="nucleotide sequence ID" value="NZ_RDSR01000005.1"/>
</dbReference>
<dbReference type="CDD" id="cd05289">
    <property type="entry name" value="MDR_like_2"/>
    <property type="match status" value="1"/>
</dbReference>
<evidence type="ECO:0000313" key="3">
    <source>
        <dbReference type="EMBL" id="RNE64110.1"/>
    </source>
</evidence>
<proteinExistence type="predicted"/>
<dbReference type="AlphaFoldDB" id="A0A3M8LF95"/>
<reference evidence="3 4" key="1">
    <citation type="submission" date="2018-11" db="EMBL/GenBank/DDBJ databases">
        <title>Cryobacterium sp. nov., isolated from rhizosphere soil of lettuce.</title>
        <authorList>
            <person name="Wang Y."/>
        </authorList>
    </citation>
    <scope>NUCLEOTIDE SEQUENCE [LARGE SCALE GENOMIC DNA]</scope>
    <source>
        <strain evidence="3 4">NEAU-85</strain>
    </source>
</reference>
<name>A0A3M8LF95_9MICO</name>
<dbReference type="Gene3D" id="3.90.180.10">
    <property type="entry name" value="Medium-chain alcohol dehydrogenases, catalytic domain"/>
    <property type="match status" value="1"/>
</dbReference>
<dbReference type="InterPro" id="IPR013149">
    <property type="entry name" value="ADH-like_C"/>
</dbReference>
<dbReference type="Gene3D" id="3.40.50.720">
    <property type="entry name" value="NAD(P)-binding Rossmann-like Domain"/>
    <property type="match status" value="1"/>
</dbReference>
<feature type="domain" description="Enoyl reductase (ER)" evidence="2">
    <location>
        <begin position="11"/>
        <end position="302"/>
    </location>
</feature>
<sequence>MARYVRFDRFGGPEVLHILEDEPPQAGPGQVRVRVHAAGLNPVDWKIMKGGPAAAQYHGVPPCGNGNDFAGVVDQVGDGVTTLQVEDAVLGGKRMFAQADYVVVDADRVIRKPEALDFDRAGALDIVGRTAWATVSSLKLTARDTVLVSAAAGGVGVLAAQLARRTGATVIGTASPDNADFLRSLGVIPVAYGEGLVDRVREAAPKLTAALDNHGPATIDVALKLGVPGNRINTIAARGHRTDAGIAGVGGAEATLDDLARVADLLADGEIVLPIDTVYPLERVREAYEHLMRGHLRGKIVLALV</sequence>
<dbReference type="InterPro" id="IPR020843">
    <property type="entry name" value="ER"/>
</dbReference>
<organism evidence="3 4">
    <name type="scientific">Cryobacterium tepidiphilum</name>
    <dbReference type="NCBI Taxonomy" id="2486026"/>
    <lineage>
        <taxon>Bacteria</taxon>
        <taxon>Bacillati</taxon>
        <taxon>Actinomycetota</taxon>
        <taxon>Actinomycetes</taxon>
        <taxon>Micrococcales</taxon>
        <taxon>Microbacteriaceae</taxon>
        <taxon>Cryobacterium</taxon>
    </lineage>
</organism>
<dbReference type="InterPro" id="IPR036291">
    <property type="entry name" value="NAD(P)-bd_dom_sf"/>
</dbReference>
<protein>
    <submittedName>
        <fullName evidence="3">NADP-dependent oxidoreductase</fullName>
    </submittedName>
</protein>
<dbReference type="GO" id="GO:0016491">
    <property type="term" value="F:oxidoreductase activity"/>
    <property type="evidence" value="ECO:0007669"/>
    <property type="project" value="InterPro"/>
</dbReference>
<evidence type="ECO:0000256" key="1">
    <source>
        <dbReference type="ARBA" id="ARBA00022857"/>
    </source>
</evidence>
<accession>A0A3M8LF95</accession>
<dbReference type="Proteomes" id="UP000279859">
    <property type="component" value="Unassembled WGS sequence"/>
</dbReference>
<dbReference type="Pfam" id="PF08240">
    <property type="entry name" value="ADH_N"/>
    <property type="match status" value="1"/>
</dbReference>
<dbReference type="SUPFAM" id="SSF51735">
    <property type="entry name" value="NAD(P)-binding Rossmann-fold domains"/>
    <property type="match status" value="1"/>
</dbReference>
<gene>
    <name evidence="3" type="ORF">EEJ31_04335</name>
</gene>
<dbReference type="InterPro" id="IPR013154">
    <property type="entry name" value="ADH-like_N"/>
</dbReference>
<dbReference type="PANTHER" id="PTHR44154:SF1">
    <property type="entry name" value="QUINONE OXIDOREDUCTASE"/>
    <property type="match status" value="1"/>
</dbReference>
<dbReference type="SUPFAM" id="SSF50129">
    <property type="entry name" value="GroES-like"/>
    <property type="match status" value="1"/>
</dbReference>
<dbReference type="OrthoDB" id="9801186at2"/>
<evidence type="ECO:0000259" key="2">
    <source>
        <dbReference type="SMART" id="SM00829"/>
    </source>
</evidence>
<dbReference type="Pfam" id="PF00107">
    <property type="entry name" value="ADH_zinc_N"/>
    <property type="match status" value="1"/>
</dbReference>
<dbReference type="InterPro" id="IPR011032">
    <property type="entry name" value="GroES-like_sf"/>
</dbReference>
<dbReference type="PANTHER" id="PTHR44154">
    <property type="entry name" value="QUINONE OXIDOREDUCTASE"/>
    <property type="match status" value="1"/>
</dbReference>
<dbReference type="SMART" id="SM00829">
    <property type="entry name" value="PKS_ER"/>
    <property type="match status" value="1"/>
</dbReference>
<dbReference type="InterPro" id="IPR051603">
    <property type="entry name" value="Zinc-ADH_QOR/CCCR"/>
</dbReference>
<dbReference type="Pfam" id="PF13602">
    <property type="entry name" value="ADH_zinc_N_2"/>
    <property type="match status" value="1"/>
</dbReference>
<comment type="caution">
    <text evidence="3">The sequence shown here is derived from an EMBL/GenBank/DDBJ whole genome shotgun (WGS) entry which is preliminary data.</text>
</comment>
<dbReference type="EMBL" id="RDSR01000005">
    <property type="protein sequence ID" value="RNE64110.1"/>
    <property type="molecule type" value="Genomic_DNA"/>
</dbReference>
<evidence type="ECO:0000313" key="4">
    <source>
        <dbReference type="Proteomes" id="UP000279859"/>
    </source>
</evidence>